<keyword evidence="1" id="KW-0812">Transmembrane</keyword>
<dbReference type="CDD" id="cd06225">
    <property type="entry name" value="HAMP"/>
    <property type="match status" value="1"/>
</dbReference>
<evidence type="ECO:0000259" key="4">
    <source>
        <dbReference type="PROSITE" id="PS50887"/>
    </source>
</evidence>
<sequence length="787" mass="87378">MNNLSKWLPDSSLRTRMLLVFLLILAVIVVVTIVTVQQATYRHSTGQVLAHAKTSAMVVQDKILNQSRQLQAALDTLGKDFSTKQLIASGSEDPASLVSALGNHQRRINADLSWVQNNQQQILATTASFITSPLPPELASSSNISWFRLGSDYYLVQAVPVRYVESSPTINAWWFAAINARRFISEELVTLTDMQISLFSPDGQLLDSTLDEELKNGLSTGQLQWDSGLNLVNLGQGKHLDEYIYASFNIGEQRLSLKLLLASPADNAYLSYNSLLVQLILLLAIAGLLALLAAVIISNGITRPLTRLVQVTNKISRGQYVETVPESSTSEIASLSVAIQDMQQGIKQRELEIQQLAYFDALTGLPNRNQFIDHLQQLIHNGQTNAAVLMMDLDRFKDINDTLGHVTGDQLLQLIAERLANLQLSNLFPARLGGDEFGLIWLCQDSSALTPLLEAVEQLFEQPFMLKTLRMELDASIGVARFPEDGQDPASLLQCADIAMYSCKGKHQGHAVYKAELNKYSVQRLSLMSELRGALGEGQLQLYYQPKLDLAHNKVVGAECLVRWIHPIHGFIPPDQFIPLAEQTGAIRELTHWALRSALVQQQQWQEQGYTLNLAVNISPLDLVDMKLPDVLSELADILQQPQLNLTLEVTESAVMSDPSTAIDVLEKLRSMDLVLSIDDFGTGYSSMAQLKKMPVQELKIDKAFVLDLASNADDQVMVRTFISLARHLGLDTVAEGVEDAKTLSLLRQMGCTKAQGYYLSKPLPANAFFQWLQEYQHKETRVCEDG</sequence>
<dbReference type="InterPro" id="IPR035919">
    <property type="entry name" value="EAL_sf"/>
</dbReference>
<dbReference type="Gene3D" id="6.10.340.10">
    <property type="match status" value="1"/>
</dbReference>
<dbReference type="Pfam" id="PF00563">
    <property type="entry name" value="EAL"/>
    <property type="match status" value="1"/>
</dbReference>
<dbReference type="PROSITE" id="PS50885">
    <property type="entry name" value="HAMP"/>
    <property type="match status" value="1"/>
</dbReference>
<accession>A0ABN0XE23</accession>
<dbReference type="PROSITE" id="PS50887">
    <property type="entry name" value="GGDEF"/>
    <property type="match status" value="1"/>
</dbReference>
<dbReference type="PANTHER" id="PTHR44757:SF2">
    <property type="entry name" value="BIOFILM ARCHITECTURE MAINTENANCE PROTEIN MBAA"/>
    <property type="match status" value="1"/>
</dbReference>
<dbReference type="PROSITE" id="PS50883">
    <property type="entry name" value="EAL"/>
    <property type="match status" value="1"/>
</dbReference>
<proteinExistence type="predicted"/>
<dbReference type="Pfam" id="PF00672">
    <property type="entry name" value="HAMP"/>
    <property type="match status" value="1"/>
</dbReference>
<reference evidence="5 6" key="1">
    <citation type="journal article" date="2019" name="Int. J. Syst. Evol. Microbiol.">
        <title>The Global Catalogue of Microorganisms (GCM) 10K type strain sequencing project: providing services to taxonomists for standard genome sequencing and annotation.</title>
        <authorList>
            <consortium name="The Broad Institute Genomics Platform"/>
            <consortium name="The Broad Institute Genome Sequencing Center for Infectious Disease"/>
            <person name="Wu L."/>
            <person name="Ma J."/>
        </authorList>
    </citation>
    <scope>NUCLEOTIDE SEQUENCE [LARGE SCALE GENOMIC DNA]</scope>
    <source>
        <strain evidence="5 6">JCM 13378</strain>
    </source>
</reference>
<feature type="transmembrane region" description="Helical" evidence="1">
    <location>
        <begin position="275"/>
        <end position="297"/>
    </location>
</feature>
<feature type="domain" description="GGDEF" evidence="4">
    <location>
        <begin position="384"/>
        <end position="514"/>
    </location>
</feature>
<dbReference type="CDD" id="cd01949">
    <property type="entry name" value="GGDEF"/>
    <property type="match status" value="1"/>
</dbReference>
<dbReference type="SMART" id="SM00052">
    <property type="entry name" value="EAL"/>
    <property type="match status" value="1"/>
</dbReference>
<evidence type="ECO:0000313" key="6">
    <source>
        <dbReference type="Proteomes" id="UP001501757"/>
    </source>
</evidence>
<dbReference type="InterPro" id="IPR000160">
    <property type="entry name" value="GGDEF_dom"/>
</dbReference>
<keyword evidence="1" id="KW-1133">Transmembrane helix</keyword>
<dbReference type="SMART" id="SM00304">
    <property type="entry name" value="HAMP"/>
    <property type="match status" value="1"/>
</dbReference>
<dbReference type="SUPFAM" id="SSF55073">
    <property type="entry name" value="Nucleotide cyclase"/>
    <property type="match status" value="1"/>
</dbReference>
<feature type="domain" description="HAMP" evidence="3">
    <location>
        <begin position="299"/>
        <end position="351"/>
    </location>
</feature>
<dbReference type="RefSeq" id="WP_343845691.1">
    <property type="nucleotide sequence ID" value="NZ_BAAAEI010000015.1"/>
</dbReference>
<dbReference type="CDD" id="cd01948">
    <property type="entry name" value="EAL"/>
    <property type="match status" value="1"/>
</dbReference>
<dbReference type="SMART" id="SM00267">
    <property type="entry name" value="GGDEF"/>
    <property type="match status" value="1"/>
</dbReference>
<gene>
    <name evidence="5" type="ORF">GCM10009092_27650</name>
</gene>
<evidence type="ECO:0000256" key="1">
    <source>
        <dbReference type="SAM" id="Phobius"/>
    </source>
</evidence>
<name>A0ABN0XE23_9ALTE</name>
<dbReference type="InterPro" id="IPR029787">
    <property type="entry name" value="Nucleotide_cyclase"/>
</dbReference>
<dbReference type="SUPFAM" id="SSF158472">
    <property type="entry name" value="HAMP domain-like"/>
    <property type="match status" value="1"/>
</dbReference>
<evidence type="ECO:0000259" key="2">
    <source>
        <dbReference type="PROSITE" id="PS50883"/>
    </source>
</evidence>
<keyword evidence="6" id="KW-1185">Reference proteome</keyword>
<dbReference type="SUPFAM" id="SSF141868">
    <property type="entry name" value="EAL domain-like"/>
    <property type="match status" value="1"/>
</dbReference>
<evidence type="ECO:0000313" key="5">
    <source>
        <dbReference type="EMBL" id="GAA0361752.1"/>
    </source>
</evidence>
<dbReference type="Gene3D" id="3.20.20.450">
    <property type="entry name" value="EAL domain"/>
    <property type="match status" value="1"/>
</dbReference>
<dbReference type="PANTHER" id="PTHR44757">
    <property type="entry name" value="DIGUANYLATE CYCLASE DGCP"/>
    <property type="match status" value="1"/>
</dbReference>
<dbReference type="EMBL" id="BAAAEI010000015">
    <property type="protein sequence ID" value="GAA0361752.1"/>
    <property type="molecule type" value="Genomic_DNA"/>
</dbReference>
<organism evidence="5 6">
    <name type="scientific">Bowmanella denitrificans</name>
    <dbReference type="NCBI Taxonomy" id="366582"/>
    <lineage>
        <taxon>Bacteria</taxon>
        <taxon>Pseudomonadati</taxon>
        <taxon>Pseudomonadota</taxon>
        <taxon>Gammaproteobacteria</taxon>
        <taxon>Alteromonadales</taxon>
        <taxon>Alteromonadaceae</taxon>
        <taxon>Bowmanella</taxon>
    </lineage>
</organism>
<protein>
    <submittedName>
        <fullName evidence="5">Bifunctional diguanylate cyclase/phosphodiesterase</fullName>
    </submittedName>
</protein>
<dbReference type="Pfam" id="PF00990">
    <property type="entry name" value="GGDEF"/>
    <property type="match status" value="1"/>
</dbReference>
<dbReference type="NCBIfam" id="TIGR00254">
    <property type="entry name" value="GGDEF"/>
    <property type="match status" value="1"/>
</dbReference>
<comment type="caution">
    <text evidence="5">The sequence shown here is derived from an EMBL/GenBank/DDBJ whole genome shotgun (WGS) entry which is preliminary data.</text>
</comment>
<dbReference type="InterPro" id="IPR043128">
    <property type="entry name" value="Rev_trsase/Diguanyl_cyclase"/>
</dbReference>
<dbReference type="InterPro" id="IPR052155">
    <property type="entry name" value="Biofilm_reg_signaling"/>
</dbReference>
<evidence type="ECO:0000259" key="3">
    <source>
        <dbReference type="PROSITE" id="PS50885"/>
    </source>
</evidence>
<dbReference type="InterPro" id="IPR003660">
    <property type="entry name" value="HAMP_dom"/>
</dbReference>
<dbReference type="Proteomes" id="UP001501757">
    <property type="component" value="Unassembled WGS sequence"/>
</dbReference>
<dbReference type="Gene3D" id="3.30.70.270">
    <property type="match status" value="1"/>
</dbReference>
<feature type="domain" description="EAL" evidence="2">
    <location>
        <begin position="524"/>
        <end position="777"/>
    </location>
</feature>
<dbReference type="InterPro" id="IPR001633">
    <property type="entry name" value="EAL_dom"/>
</dbReference>
<keyword evidence="1" id="KW-0472">Membrane</keyword>